<dbReference type="InterPro" id="IPR037401">
    <property type="entry name" value="SnoaL-like"/>
</dbReference>
<dbReference type="InterPro" id="IPR032710">
    <property type="entry name" value="NTF2-like_dom_sf"/>
</dbReference>
<evidence type="ECO:0000259" key="1">
    <source>
        <dbReference type="Pfam" id="PF12680"/>
    </source>
</evidence>
<evidence type="ECO:0000313" key="2">
    <source>
        <dbReference type="EMBL" id="GAA3150601.1"/>
    </source>
</evidence>
<dbReference type="Gene3D" id="3.10.450.50">
    <property type="match status" value="1"/>
</dbReference>
<feature type="domain" description="SnoaL-like" evidence="1">
    <location>
        <begin position="9"/>
        <end position="115"/>
    </location>
</feature>
<dbReference type="Pfam" id="PF12680">
    <property type="entry name" value="SnoaL_2"/>
    <property type="match status" value="1"/>
</dbReference>
<comment type="caution">
    <text evidence="2">The sequence shown here is derived from an EMBL/GenBank/DDBJ whole genome shotgun (WGS) entry which is preliminary data.</text>
</comment>
<dbReference type="RefSeq" id="WP_345054377.1">
    <property type="nucleotide sequence ID" value="NZ_BAAAVM010000057.1"/>
</dbReference>
<dbReference type="Proteomes" id="UP001500893">
    <property type="component" value="Unassembled WGS sequence"/>
</dbReference>
<proteinExistence type="predicted"/>
<reference evidence="3" key="1">
    <citation type="journal article" date="2019" name="Int. J. Syst. Evol. Microbiol.">
        <title>The Global Catalogue of Microorganisms (GCM) 10K type strain sequencing project: providing services to taxonomists for standard genome sequencing and annotation.</title>
        <authorList>
            <consortium name="The Broad Institute Genomics Platform"/>
            <consortium name="The Broad Institute Genome Sequencing Center for Infectious Disease"/>
            <person name="Wu L."/>
            <person name="Ma J."/>
        </authorList>
    </citation>
    <scope>NUCLEOTIDE SEQUENCE [LARGE SCALE GENOMIC DNA]</scope>
    <source>
        <strain evidence="3">JCM 11574</strain>
    </source>
</reference>
<name>A0ABP6NKT4_9ACTN</name>
<protein>
    <recommendedName>
        <fullName evidence="1">SnoaL-like domain-containing protein</fullName>
    </recommendedName>
</protein>
<keyword evidence="3" id="KW-1185">Reference proteome</keyword>
<gene>
    <name evidence="2" type="ORF">GCM10010521_42840</name>
</gene>
<organism evidence="2 3">
    <name type="scientific">Streptomyces rameus</name>
    <dbReference type="NCBI Taxonomy" id="68261"/>
    <lineage>
        <taxon>Bacteria</taxon>
        <taxon>Bacillati</taxon>
        <taxon>Actinomycetota</taxon>
        <taxon>Actinomycetes</taxon>
        <taxon>Kitasatosporales</taxon>
        <taxon>Streptomycetaceae</taxon>
        <taxon>Streptomyces</taxon>
    </lineage>
</organism>
<sequence length="133" mass="14556">MSEQTTAVVKRLYEALDKADIQTVLEIFDPEVEIVTPPSLPWSTGHYQGHAGAAQYFGGALEHLEDTGFKVTEIRVAGDWAAAIGNWYGRFRAGGGEFDVRFVHFWELRDGRVVRTEGISDTDGIVRAASGAA</sequence>
<dbReference type="EMBL" id="BAAAVM010000057">
    <property type="protein sequence ID" value="GAA3150601.1"/>
    <property type="molecule type" value="Genomic_DNA"/>
</dbReference>
<accession>A0ABP6NKT4</accession>
<evidence type="ECO:0000313" key="3">
    <source>
        <dbReference type="Proteomes" id="UP001500893"/>
    </source>
</evidence>
<dbReference type="PANTHER" id="PTHR41252">
    <property type="entry name" value="BLR2505 PROTEIN"/>
    <property type="match status" value="1"/>
</dbReference>
<dbReference type="SUPFAM" id="SSF54427">
    <property type="entry name" value="NTF2-like"/>
    <property type="match status" value="1"/>
</dbReference>
<dbReference type="PANTHER" id="PTHR41252:SF1">
    <property type="entry name" value="BLR2505 PROTEIN"/>
    <property type="match status" value="1"/>
</dbReference>